<evidence type="ECO:0000256" key="1">
    <source>
        <dbReference type="ARBA" id="ARBA00009495"/>
    </source>
</evidence>
<proteinExistence type="inferred from homology"/>
<protein>
    <submittedName>
        <fullName evidence="3">Constitutive coactivator of PPAR-gamma-like protein 2</fullName>
    </submittedName>
</protein>
<evidence type="ECO:0000313" key="4">
    <source>
        <dbReference type="Proteomes" id="UP000440578"/>
    </source>
</evidence>
<feature type="region of interest" description="Disordered" evidence="2">
    <location>
        <begin position="350"/>
        <end position="369"/>
    </location>
</feature>
<dbReference type="FunFam" id="3.40.50.1010:FF:000009">
    <property type="entry name" value="Constitutive coactivator of PPAR-gamma-like protein 1"/>
    <property type="match status" value="1"/>
</dbReference>
<comment type="similarity">
    <text evidence="1">Belongs to the constitutive coactivator of PPAR-gamma family.</text>
</comment>
<dbReference type="Gene3D" id="3.40.50.1010">
    <property type="entry name" value="5'-nuclease"/>
    <property type="match status" value="1"/>
</dbReference>
<feature type="region of interest" description="Disordered" evidence="2">
    <location>
        <begin position="401"/>
        <end position="437"/>
    </location>
</feature>
<feature type="region of interest" description="Disordered" evidence="2">
    <location>
        <begin position="786"/>
        <end position="866"/>
    </location>
</feature>
<dbReference type="PANTHER" id="PTHR15976:SF16">
    <property type="entry name" value="ASTEROID DOMAIN-CONTAINING PROTEIN"/>
    <property type="match status" value="1"/>
</dbReference>
<dbReference type="InterPro" id="IPR026784">
    <property type="entry name" value="Coact_PPARg"/>
</dbReference>
<comment type="caution">
    <text evidence="3">The sequence shown here is derived from an EMBL/GenBank/DDBJ whole genome shotgun (WGS) entry which is preliminary data.</text>
</comment>
<dbReference type="GO" id="GO:0005634">
    <property type="term" value="C:nucleus"/>
    <property type="evidence" value="ECO:0007669"/>
    <property type="project" value="TreeGrafter"/>
</dbReference>
<evidence type="ECO:0000313" key="3">
    <source>
        <dbReference type="EMBL" id="KAF0287665.1"/>
    </source>
</evidence>
<dbReference type="InterPro" id="IPR029060">
    <property type="entry name" value="PIN-like_dom_sf"/>
</dbReference>
<feature type="compositionally biased region" description="Low complexity" evidence="2">
    <location>
        <begin position="790"/>
        <end position="799"/>
    </location>
</feature>
<reference evidence="3 4" key="1">
    <citation type="submission" date="2019-07" db="EMBL/GenBank/DDBJ databases">
        <title>Draft genome assembly of a fouling barnacle, Amphibalanus amphitrite (Darwin, 1854): The first reference genome for Thecostraca.</title>
        <authorList>
            <person name="Kim W."/>
        </authorList>
    </citation>
    <scope>NUCLEOTIDE SEQUENCE [LARGE SCALE GENOMIC DNA]</scope>
    <source>
        <strain evidence="3">SNU_AA5</strain>
        <tissue evidence="3">Soma without cirri and trophi</tissue>
    </source>
</reference>
<dbReference type="Proteomes" id="UP000440578">
    <property type="component" value="Unassembled WGS sequence"/>
</dbReference>
<dbReference type="CDD" id="cd18672">
    <property type="entry name" value="PIN_FAM120B-like"/>
    <property type="match status" value="1"/>
</dbReference>
<keyword evidence="4" id="KW-1185">Reference proteome</keyword>
<organism evidence="3 4">
    <name type="scientific">Amphibalanus amphitrite</name>
    <name type="common">Striped barnacle</name>
    <name type="synonym">Balanus amphitrite</name>
    <dbReference type="NCBI Taxonomy" id="1232801"/>
    <lineage>
        <taxon>Eukaryota</taxon>
        <taxon>Metazoa</taxon>
        <taxon>Ecdysozoa</taxon>
        <taxon>Arthropoda</taxon>
        <taxon>Crustacea</taxon>
        <taxon>Multicrustacea</taxon>
        <taxon>Cirripedia</taxon>
        <taxon>Thoracica</taxon>
        <taxon>Thoracicalcarea</taxon>
        <taxon>Balanomorpha</taxon>
        <taxon>Balanoidea</taxon>
        <taxon>Balanidae</taxon>
        <taxon>Amphibalaninae</taxon>
        <taxon>Amphibalanus</taxon>
    </lineage>
</organism>
<dbReference type="PANTHER" id="PTHR15976">
    <property type="entry name" value="CONSTITUTIVE COACTIVATOR OF PEROXISOME PROLIFERATOR-ACTIVATED RECEPTOR GAMMA"/>
    <property type="match status" value="1"/>
</dbReference>
<dbReference type="EMBL" id="VIIS01002176">
    <property type="protein sequence ID" value="KAF0287665.1"/>
    <property type="molecule type" value="Genomic_DNA"/>
</dbReference>
<gene>
    <name evidence="3" type="primary">Fam120c_1</name>
    <name evidence="3" type="ORF">FJT64_013934</name>
</gene>
<dbReference type="AlphaFoldDB" id="A0A6A4V242"/>
<dbReference type="SUPFAM" id="SSF88723">
    <property type="entry name" value="PIN domain-like"/>
    <property type="match status" value="1"/>
</dbReference>
<feature type="compositionally biased region" description="Low complexity" evidence="2">
    <location>
        <begin position="843"/>
        <end position="852"/>
    </location>
</feature>
<dbReference type="OrthoDB" id="10061469at2759"/>
<evidence type="ECO:0000256" key="2">
    <source>
        <dbReference type="SAM" id="MobiDB-lite"/>
    </source>
</evidence>
<feature type="compositionally biased region" description="Gly residues" evidence="2">
    <location>
        <begin position="853"/>
        <end position="865"/>
    </location>
</feature>
<name>A0A6A4V242_AMPAM</name>
<sequence>MPPPPELGVGPGDTARGKMGIQDLQRYIEAHVPGACVPVDLLKIARGVTLHRPRTPGSRHRPPAAVELCLVLDAEGCLDRLYGGYFSDWVCGGQWNRMVQFLSILVQTVQNNNMELAVYFSGALELPRMREWVGRQYNQRRDINQALKHVALKATPPPKVWWTAPACLRTALRMALRHLKVQVLCSVEDHRQEVMAFCRENNYHGVMAEDAEYLLLGPPRYFSAKQMKLTYKGSLETKEFILNEVARGLDLQPNRFCLLAALLGNYQLTEEELAEFHGRLASRAGHAKATPEEVTGLVVEFVRTLASADDLDEVGTLVFQSATDPRVAKLRASVRYYTDASRDDLKYKPAGGAAARAATKPADADPAATETRRLYDRAAGGSQDGRTTVNGVLAQQMSRLSTDDGAAPGSFTGGSASNGHVDGPEDGPQVNLEPPPLPSVTPEVLRTAAERHQKGLMAPWVYQVLSQGELQLPVCVEDELGRELPNSALFYRPVRERVYAVLFNLYHHSFLHNRDKDKPAEEQHQIPTVQVREWAYSRANPYTRPDLVTAQPLNWGVPTVQRLWFGTTDDDKKRRMRALLSCVNADSPYIRNPLYVPQHLLVLACVLRYMMSQTGPNGQAFLCKPELDAFIAQALSPKLTDSQYLQDLQLPSLSARAVQLASLFMQGVETVLFANDACGAPIPWLMCCPWLFFDGKLFHSFLLKATQCRNVLELCDNQLDMVGQLDLVRQAVLDGLHVQYARPQLSGHPAGHPPLVPGPRRLLARGGRLQIGGVVVGSWAGNSSLGGRGRAPAGGAPRRGPGGGVGQQSARDGWPAAGRAAKTVKKKAVSPAKKEGSAGRGLDAGPDASAAGSGAGDPGSAGGGAAAPAQFEDALLLVAQ</sequence>
<accession>A0A6A4V242</accession>